<dbReference type="PROSITE" id="PS01124">
    <property type="entry name" value="HTH_ARAC_FAMILY_2"/>
    <property type="match status" value="1"/>
</dbReference>
<dbReference type="Pfam" id="PF12833">
    <property type="entry name" value="HTH_18"/>
    <property type="match status" value="1"/>
</dbReference>
<dbReference type="PANTHER" id="PTHR43280:SF32">
    <property type="entry name" value="TRANSCRIPTIONAL REGULATORY PROTEIN"/>
    <property type="match status" value="1"/>
</dbReference>
<dbReference type="InterPro" id="IPR009057">
    <property type="entry name" value="Homeodomain-like_sf"/>
</dbReference>
<dbReference type="InterPro" id="IPR018060">
    <property type="entry name" value="HTH_AraC"/>
</dbReference>
<evidence type="ECO:0000256" key="3">
    <source>
        <dbReference type="ARBA" id="ARBA00023163"/>
    </source>
</evidence>
<name>A0A2U1B1A5_9BACT</name>
<comment type="caution">
    <text evidence="5">The sequence shown here is derived from an EMBL/GenBank/DDBJ whole genome shotgun (WGS) entry which is preliminary data.</text>
</comment>
<dbReference type="SMART" id="SM00342">
    <property type="entry name" value="HTH_ARAC"/>
    <property type="match status" value="1"/>
</dbReference>
<gene>
    <name evidence="5" type="ORF">C8E01_103247</name>
</gene>
<dbReference type="InterPro" id="IPR037923">
    <property type="entry name" value="HTH-like"/>
</dbReference>
<dbReference type="GO" id="GO:0003700">
    <property type="term" value="F:DNA-binding transcription factor activity"/>
    <property type="evidence" value="ECO:0007669"/>
    <property type="project" value="InterPro"/>
</dbReference>
<dbReference type="Gene3D" id="1.10.10.60">
    <property type="entry name" value="Homeodomain-like"/>
    <property type="match status" value="1"/>
</dbReference>
<evidence type="ECO:0000259" key="4">
    <source>
        <dbReference type="PROSITE" id="PS01124"/>
    </source>
</evidence>
<evidence type="ECO:0000313" key="5">
    <source>
        <dbReference type="EMBL" id="PVY42381.1"/>
    </source>
</evidence>
<dbReference type="Proteomes" id="UP000245466">
    <property type="component" value="Unassembled WGS sequence"/>
</dbReference>
<dbReference type="PANTHER" id="PTHR43280">
    <property type="entry name" value="ARAC-FAMILY TRANSCRIPTIONAL REGULATOR"/>
    <property type="match status" value="1"/>
</dbReference>
<evidence type="ECO:0000256" key="1">
    <source>
        <dbReference type="ARBA" id="ARBA00023015"/>
    </source>
</evidence>
<proteinExistence type="predicted"/>
<evidence type="ECO:0000256" key="2">
    <source>
        <dbReference type="ARBA" id="ARBA00023125"/>
    </source>
</evidence>
<sequence>MSSVKRMETLKFLKTECGVEVLLNVLHFTSADSDYLRKVPFNTDFFEVVFFKKAKGRLFLNDHQIELTGNSVVFLSPYQKRQWHFEEGKQDFTILLFQEDFLNDFFADKLFAYRLLYFYQLDYPLKMEVRKETVQSFCTLLTEIKSELVHPKADSGHIIRSLLYYILQKLNREYAVVNQLKMERDNDHYAFQFKRLVELNIKQKQRVSDYADLLGITRVSLNRAVKEQFNVTAKHLLKQRLLLEIKNYLFHSKLTLSEIAYELNFPEPNHLMRFFKAQTGMTAGEFLQSNGQEASL</sequence>
<dbReference type="AlphaFoldDB" id="A0A2U1B1A5"/>
<reference evidence="5 6" key="1">
    <citation type="submission" date="2018-04" db="EMBL/GenBank/DDBJ databases">
        <title>Genomic Encyclopedia of Type Strains, Phase IV (KMG-IV): sequencing the most valuable type-strain genomes for metagenomic binning, comparative biology and taxonomic classification.</title>
        <authorList>
            <person name="Goeker M."/>
        </authorList>
    </citation>
    <scope>NUCLEOTIDE SEQUENCE [LARGE SCALE GENOMIC DNA]</scope>
    <source>
        <strain evidence="5 6">DSM 100231</strain>
    </source>
</reference>
<keyword evidence="2" id="KW-0238">DNA-binding</keyword>
<organism evidence="5 6">
    <name type="scientific">Pontibacter virosus</name>
    <dbReference type="NCBI Taxonomy" id="1765052"/>
    <lineage>
        <taxon>Bacteria</taxon>
        <taxon>Pseudomonadati</taxon>
        <taxon>Bacteroidota</taxon>
        <taxon>Cytophagia</taxon>
        <taxon>Cytophagales</taxon>
        <taxon>Hymenobacteraceae</taxon>
        <taxon>Pontibacter</taxon>
    </lineage>
</organism>
<feature type="domain" description="HTH araC/xylS-type" evidence="4">
    <location>
        <begin position="191"/>
        <end position="289"/>
    </location>
</feature>
<dbReference type="EMBL" id="QEKI01000003">
    <property type="protein sequence ID" value="PVY42381.1"/>
    <property type="molecule type" value="Genomic_DNA"/>
</dbReference>
<dbReference type="SUPFAM" id="SSF46689">
    <property type="entry name" value="Homeodomain-like"/>
    <property type="match status" value="1"/>
</dbReference>
<keyword evidence="3" id="KW-0804">Transcription</keyword>
<protein>
    <submittedName>
        <fullName evidence="5">AraC family transcriptional activator of pobA</fullName>
    </submittedName>
</protein>
<dbReference type="GO" id="GO:0043565">
    <property type="term" value="F:sequence-specific DNA binding"/>
    <property type="evidence" value="ECO:0007669"/>
    <property type="project" value="InterPro"/>
</dbReference>
<dbReference type="SUPFAM" id="SSF51215">
    <property type="entry name" value="Regulatory protein AraC"/>
    <property type="match status" value="1"/>
</dbReference>
<keyword evidence="1" id="KW-0805">Transcription regulation</keyword>
<accession>A0A2U1B1A5</accession>
<evidence type="ECO:0000313" key="6">
    <source>
        <dbReference type="Proteomes" id="UP000245466"/>
    </source>
</evidence>
<keyword evidence="6" id="KW-1185">Reference proteome</keyword>